<dbReference type="InterPro" id="IPR036779">
    <property type="entry name" value="LysM_dom_sf"/>
</dbReference>
<dbReference type="AlphaFoldDB" id="A0A8T0HDT8"/>
<dbReference type="PROSITE" id="PS51782">
    <property type="entry name" value="LYSM"/>
    <property type="match status" value="1"/>
</dbReference>
<dbReference type="Gene3D" id="3.10.350.10">
    <property type="entry name" value="LysM domain"/>
    <property type="match status" value="1"/>
</dbReference>
<organism evidence="3 4">
    <name type="scientific">Ceratodon purpureus</name>
    <name type="common">Fire moss</name>
    <name type="synonym">Dicranum purpureum</name>
    <dbReference type="NCBI Taxonomy" id="3225"/>
    <lineage>
        <taxon>Eukaryota</taxon>
        <taxon>Viridiplantae</taxon>
        <taxon>Streptophyta</taxon>
        <taxon>Embryophyta</taxon>
        <taxon>Bryophyta</taxon>
        <taxon>Bryophytina</taxon>
        <taxon>Bryopsida</taxon>
        <taxon>Dicranidae</taxon>
        <taxon>Pseudoditrichales</taxon>
        <taxon>Ditrichaceae</taxon>
        <taxon>Ceratodon</taxon>
    </lineage>
</organism>
<gene>
    <name evidence="3" type="ORF">KC19_6G109500</name>
</gene>
<feature type="domain" description="LysM" evidence="2">
    <location>
        <begin position="206"/>
        <end position="250"/>
    </location>
</feature>
<dbReference type="InterPro" id="IPR018392">
    <property type="entry name" value="LysM"/>
</dbReference>
<dbReference type="SUPFAM" id="SSF54106">
    <property type="entry name" value="LysM domain"/>
    <property type="match status" value="1"/>
</dbReference>
<evidence type="ECO:0000313" key="4">
    <source>
        <dbReference type="Proteomes" id="UP000822688"/>
    </source>
</evidence>
<dbReference type="PANTHER" id="PTHR33734">
    <property type="entry name" value="LYSM DOMAIN-CONTAINING GPI-ANCHORED PROTEIN 2"/>
    <property type="match status" value="1"/>
</dbReference>
<dbReference type="Proteomes" id="UP000822688">
    <property type="component" value="Chromosome 6"/>
</dbReference>
<dbReference type="SMART" id="SM00257">
    <property type="entry name" value="LysM"/>
    <property type="match status" value="1"/>
</dbReference>
<keyword evidence="4" id="KW-1185">Reference proteome</keyword>
<evidence type="ECO:0000313" key="3">
    <source>
        <dbReference type="EMBL" id="KAG0569703.1"/>
    </source>
</evidence>
<dbReference type="EMBL" id="CM026427">
    <property type="protein sequence ID" value="KAG0569703.1"/>
    <property type="molecule type" value="Genomic_DNA"/>
</dbReference>
<feature type="region of interest" description="Disordered" evidence="1">
    <location>
        <begin position="104"/>
        <end position="131"/>
    </location>
</feature>
<dbReference type="PANTHER" id="PTHR33734:SF26">
    <property type="entry name" value="LYSM DOMAIN-CONTAINING PROTEIN"/>
    <property type="match status" value="1"/>
</dbReference>
<comment type="caution">
    <text evidence="3">The sequence shown here is derived from an EMBL/GenBank/DDBJ whole genome shotgun (WGS) entry which is preliminary data.</text>
</comment>
<sequence length="252" mass="27360">MVISSFQNVMVVLGASERRHFAKALILKISGSKMNEYDRCLLSSDGFWIKSPDASEREAKLGMRSSSSPNRGKEIHCFCTLFDGAVIIVGHRHQECGSYSSVRMATNSPRGASSAAKPRRPAVGKRPDKDDNLARAAGAVVAGGIAWSLFRSITGRREQQGKGETLSKDVEQKAVGVADDVEQKEKDVMGTLTKTSYFGNKKLKGKKIEVKDGDTLWGIARKFNVSVDALMKHNGIKDGDSISTGETLIVPK</sequence>
<protein>
    <recommendedName>
        <fullName evidence="2">LysM domain-containing protein</fullName>
    </recommendedName>
</protein>
<accession>A0A8T0HDT8</accession>
<evidence type="ECO:0000259" key="2">
    <source>
        <dbReference type="PROSITE" id="PS51782"/>
    </source>
</evidence>
<dbReference type="Pfam" id="PF01476">
    <property type="entry name" value="LysM"/>
    <property type="match status" value="1"/>
</dbReference>
<reference evidence="3 4" key="1">
    <citation type="submission" date="2020-06" db="EMBL/GenBank/DDBJ databases">
        <title>WGS assembly of Ceratodon purpureus strain R40.</title>
        <authorList>
            <person name="Carey S.B."/>
            <person name="Jenkins J."/>
            <person name="Shu S."/>
            <person name="Lovell J.T."/>
            <person name="Sreedasyam A."/>
            <person name="Maumus F."/>
            <person name="Tiley G.P."/>
            <person name="Fernandez-Pozo N."/>
            <person name="Barry K."/>
            <person name="Chen C."/>
            <person name="Wang M."/>
            <person name="Lipzen A."/>
            <person name="Daum C."/>
            <person name="Saski C.A."/>
            <person name="Payton A.C."/>
            <person name="Mcbreen J.C."/>
            <person name="Conrad R.E."/>
            <person name="Kollar L.M."/>
            <person name="Olsson S."/>
            <person name="Huttunen S."/>
            <person name="Landis J.B."/>
            <person name="Wickett N.J."/>
            <person name="Johnson M.G."/>
            <person name="Rensing S.A."/>
            <person name="Grimwood J."/>
            <person name="Schmutz J."/>
            <person name="Mcdaniel S.F."/>
        </authorList>
    </citation>
    <scope>NUCLEOTIDE SEQUENCE [LARGE SCALE GENOMIC DNA]</scope>
    <source>
        <strain evidence="3 4">R40</strain>
    </source>
</reference>
<evidence type="ECO:0000256" key="1">
    <source>
        <dbReference type="SAM" id="MobiDB-lite"/>
    </source>
</evidence>
<proteinExistence type="predicted"/>
<dbReference type="CDD" id="cd00118">
    <property type="entry name" value="LysM"/>
    <property type="match status" value="1"/>
</dbReference>
<name>A0A8T0HDT8_CERPU</name>